<comment type="subcellular location">
    <subcellularLocation>
        <location evidence="1">Bacterial microcompartment</location>
    </subcellularLocation>
</comment>
<dbReference type="InterPro" id="IPR050575">
    <property type="entry name" value="BMC_shell"/>
</dbReference>
<dbReference type="STRING" id="1121457.SAMN02745161_2003"/>
<evidence type="ECO:0000259" key="4">
    <source>
        <dbReference type="PROSITE" id="PS51930"/>
    </source>
</evidence>
<dbReference type="SUPFAM" id="SSF143414">
    <property type="entry name" value="CcmK-like"/>
    <property type="match status" value="2"/>
</dbReference>
<dbReference type="PANTHER" id="PTHR33941">
    <property type="entry name" value="PROPANEDIOL UTILIZATION PROTEIN PDUA"/>
    <property type="match status" value="1"/>
</dbReference>
<dbReference type="CDD" id="cd07054">
    <property type="entry name" value="BMC_PduT_repeat2"/>
    <property type="match status" value="1"/>
</dbReference>
<dbReference type="PANTHER" id="PTHR33941:SF11">
    <property type="entry name" value="BACTERIAL MICROCOMPARTMENT SHELL PROTEIN PDUJ"/>
    <property type="match status" value="1"/>
</dbReference>
<dbReference type="Proteomes" id="UP000184694">
    <property type="component" value="Unassembled WGS sequence"/>
</dbReference>
<dbReference type="InterPro" id="IPR044872">
    <property type="entry name" value="CcmK/CsoS1_BMC"/>
</dbReference>
<dbReference type="GO" id="GO:0031469">
    <property type="term" value="C:bacterial microcompartment"/>
    <property type="evidence" value="ECO:0007669"/>
    <property type="project" value="UniProtKB-SubCell"/>
</dbReference>
<evidence type="ECO:0000256" key="2">
    <source>
        <dbReference type="ARBA" id="ARBA00024446"/>
    </source>
</evidence>
<feature type="domain" description="BMC" evidence="4">
    <location>
        <begin position="7"/>
        <end position="89"/>
    </location>
</feature>
<keyword evidence="2" id="KW-1283">Bacterial microcompartment</keyword>
<dbReference type="InterPro" id="IPR037233">
    <property type="entry name" value="CcmK-like_sf"/>
</dbReference>
<dbReference type="PIRSF" id="PIRSF034834">
    <property type="entry name" value="PduT"/>
    <property type="match status" value="1"/>
</dbReference>
<protein>
    <submittedName>
        <fullName evidence="5">Carboxysome shell and ethanolamine utilization microcompartment protein CcmL/EutN</fullName>
    </submittedName>
</protein>
<dbReference type="InterPro" id="IPR000249">
    <property type="entry name" value="BMC_dom"/>
</dbReference>
<dbReference type="RefSeq" id="WP_175566015.1">
    <property type="nucleotide sequence ID" value="NZ_FSRG01000005.1"/>
</dbReference>
<dbReference type="EMBL" id="FSRG01000005">
    <property type="protein sequence ID" value="SIO14702.1"/>
    <property type="molecule type" value="Genomic_DNA"/>
</dbReference>
<dbReference type="InterPro" id="IPR011238">
    <property type="entry name" value="Micro_shell_prot_PduT"/>
</dbReference>
<dbReference type="CDD" id="cd07053">
    <property type="entry name" value="BMC_PduT_repeat1"/>
    <property type="match status" value="1"/>
</dbReference>
<dbReference type="PROSITE" id="PS51930">
    <property type="entry name" value="BMC_2"/>
    <property type="match status" value="2"/>
</dbReference>
<proteinExistence type="inferred from homology"/>
<keyword evidence="6" id="KW-1185">Reference proteome</keyword>
<name>A0A1N6H4Q3_9BACT</name>
<evidence type="ECO:0000256" key="3">
    <source>
        <dbReference type="PROSITE-ProRule" id="PRU01278"/>
    </source>
</evidence>
<evidence type="ECO:0000313" key="6">
    <source>
        <dbReference type="Proteomes" id="UP000184694"/>
    </source>
</evidence>
<sequence length="185" mass="18656">MVTQLQSVGMIEFTSIAAGIEAADRMMKASLVEPLMLKTICPGKFVVAVHGDVAAVQSAVDAGMSSADGTVADHFVIPNINEAVVAAMACATPEPTGSALGVIETYSAASAILAADTAAKTADVDIAEVRIAMGLGGKAFCLLTGDVAAVNMAVEAAANVVSQSAMLVRKVVIPSAAPEVLRNIL</sequence>
<feature type="domain" description="BMC" evidence="4">
    <location>
        <begin position="99"/>
        <end position="185"/>
    </location>
</feature>
<dbReference type="SMART" id="SM00877">
    <property type="entry name" value="BMC"/>
    <property type="match status" value="2"/>
</dbReference>
<dbReference type="Gene3D" id="3.30.70.1710">
    <property type="match status" value="2"/>
</dbReference>
<evidence type="ECO:0000256" key="1">
    <source>
        <dbReference type="ARBA" id="ARBA00024322"/>
    </source>
</evidence>
<reference evidence="6" key="1">
    <citation type="submission" date="2016-11" db="EMBL/GenBank/DDBJ databases">
        <authorList>
            <person name="Varghese N."/>
            <person name="Submissions S."/>
        </authorList>
    </citation>
    <scope>NUCLEOTIDE SEQUENCE [LARGE SCALE GENOMIC DNA]</scope>
    <source>
        <strain evidence="6">DSM 17456</strain>
    </source>
</reference>
<organism evidence="5 6">
    <name type="scientific">Halodesulfovibrio marinisediminis DSM 17456</name>
    <dbReference type="NCBI Taxonomy" id="1121457"/>
    <lineage>
        <taxon>Bacteria</taxon>
        <taxon>Pseudomonadati</taxon>
        <taxon>Thermodesulfobacteriota</taxon>
        <taxon>Desulfovibrionia</taxon>
        <taxon>Desulfovibrionales</taxon>
        <taxon>Desulfovibrionaceae</taxon>
        <taxon>Halodesulfovibrio</taxon>
    </lineage>
</organism>
<gene>
    <name evidence="5" type="ORF">SAMN02745161_2003</name>
</gene>
<comment type="similarity">
    <text evidence="3">Belongs to the bacterial microcompartments protein family.</text>
</comment>
<evidence type="ECO:0000313" key="5">
    <source>
        <dbReference type="EMBL" id="SIO14702.1"/>
    </source>
</evidence>
<dbReference type="AlphaFoldDB" id="A0A1N6H4Q3"/>
<dbReference type="Pfam" id="PF00936">
    <property type="entry name" value="BMC"/>
    <property type="match status" value="2"/>
</dbReference>
<accession>A0A1N6H4Q3</accession>